<evidence type="ECO:0000256" key="1">
    <source>
        <dbReference type="ARBA" id="ARBA00001947"/>
    </source>
</evidence>
<organism evidence="5 6">
    <name type="scientific">Ornithinimicrobium avium</name>
    <dbReference type="NCBI Taxonomy" id="2283195"/>
    <lineage>
        <taxon>Bacteria</taxon>
        <taxon>Bacillati</taxon>
        <taxon>Actinomycetota</taxon>
        <taxon>Actinomycetes</taxon>
        <taxon>Micrococcales</taxon>
        <taxon>Ornithinimicrobiaceae</taxon>
        <taxon>Ornithinimicrobium</taxon>
    </lineage>
</organism>
<dbReference type="KEGG" id="orn:DV701_15410"/>
<keyword evidence="3" id="KW-0378">Hydrolase</keyword>
<proteinExistence type="predicted"/>
<comment type="cofactor">
    <cofactor evidence="1">
        <name>Zn(2+)</name>
        <dbReference type="ChEBI" id="CHEBI:29105"/>
    </cofactor>
</comment>
<evidence type="ECO:0000256" key="2">
    <source>
        <dbReference type="ARBA" id="ARBA00022670"/>
    </source>
</evidence>
<evidence type="ECO:0000256" key="3">
    <source>
        <dbReference type="ARBA" id="ARBA00022801"/>
    </source>
</evidence>
<dbReference type="InterPro" id="IPR012548">
    <property type="entry name" value="MATCAP"/>
</dbReference>
<dbReference type="PANTHER" id="PTHR31817:SF0">
    <property type="entry name" value="CHROMOSOME UNDETERMINED SCAFFOLD_67, WHOLE GENOME SHOTGUN SEQUENCE"/>
    <property type="match status" value="1"/>
</dbReference>
<dbReference type="AlphaFoldDB" id="A0A345NT05"/>
<dbReference type="GO" id="GO:0008237">
    <property type="term" value="F:metallopeptidase activity"/>
    <property type="evidence" value="ECO:0007669"/>
    <property type="project" value="UniProtKB-KW"/>
</dbReference>
<dbReference type="PANTHER" id="PTHR31817">
    <property type="match status" value="1"/>
</dbReference>
<dbReference type="Pfam" id="PF08014">
    <property type="entry name" value="MATCAP"/>
    <property type="match status" value="1"/>
</dbReference>
<name>A0A345NT05_9MICO</name>
<dbReference type="OrthoDB" id="9785840at2"/>
<keyword evidence="2" id="KW-0645">Protease</keyword>
<evidence type="ECO:0000256" key="4">
    <source>
        <dbReference type="ARBA" id="ARBA00023049"/>
    </source>
</evidence>
<evidence type="ECO:0000313" key="5">
    <source>
        <dbReference type="EMBL" id="AXH98163.1"/>
    </source>
</evidence>
<evidence type="ECO:0000313" key="6">
    <source>
        <dbReference type="Proteomes" id="UP000253790"/>
    </source>
</evidence>
<protein>
    <submittedName>
        <fullName evidence="5">DUF1704 domain-containing protein</fullName>
    </submittedName>
</protein>
<sequence length="370" mass="39971">MLSSGIRFILDVTPVDAEAHRAEFLAGTVKEPPFRYRELDADPDVLDAQLDHVALDRVGDPTLGDLLRRKHREMKLQLEMLRARGTADFRALSVELYGAVGPTLRGQAQDLVARLDVAGQPGDMLTAEEFLALAEAEIETYREDDPDVGIHAEVRPDVSGVLVEGSTLLISETAAVAAVRGDALLQHEVGTHLVTQVNGSGQPVKTLGEGLAGYDETQEGLAVLAEVGCGGLTPFRLRQLAVRVLTVHRMLSGASFREAHAALVADGVPAGTAYTTVMRVYRSGGLTKDAIYLRGLLDLRDHLAGGGTLDLLFLGKFALRDLPLVQDLHDRGILRPPRLTPRWLRDPRAVTRLHEVAGTDDLTTLTKGLG</sequence>
<keyword evidence="4" id="KW-0482">Metalloprotease</keyword>
<keyword evidence="6" id="KW-1185">Reference proteome</keyword>
<accession>A0A345NT05</accession>
<dbReference type="Proteomes" id="UP000253790">
    <property type="component" value="Chromosome"/>
</dbReference>
<dbReference type="GO" id="GO:0080164">
    <property type="term" value="P:regulation of nitric oxide metabolic process"/>
    <property type="evidence" value="ECO:0007669"/>
    <property type="project" value="TreeGrafter"/>
</dbReference>
<dbReference type="GO" id="GO:0006508">
    <property type="term" value="P:proteolysis"/>
    <property type="evidence" value="ECO:0007669"/>
    <property type="project" value="UniProtKB-KW"/>
</dbReference>
<reference evidence="5 6" key="1">
    <citation type="submission" date="2018-07" db="EMBL/GenBank/DDBJ databases">
        <title>Complete genome sequencing of Ornithinimicrobium sp. AMA3305.</title>
        <authorList>
            <person name="Bae J.-W."/>
        </authorList>
    </citation>
    <scope>NUCLEOTIDE SEQUENCE [LARGE SCALE GENOMIC DNA]</scope>
    <source>
        <strain evidence="5 6">AMA3305</strain>
    </source>
</reference>
<gene>
    <name evidence="5" type="ORF">DV701_15410</name>
</gene>
<dbReference type="EMBL" id="CP031229">
    <property type="protein sequence ID" value="AXH98163.1"/>
    <property type="molecule type" value="Genomic_DNA"/>
</dbReference>
<dbReference type="SMART" id="SM01154">
    <property type="entry name" value="DUF1704"/>
    <property type="match status" value="1"/>
</dbReference>